<dbReference type="Gene3D" id="3.40.190.10">
    <property type="entry name" value="Periplasmic binding protein-like II"/>
    <property type="match status" value="2"/>
</dbReference>
<protein>
    <submittedName>
        <fullName evidence="2">Extracellular solute-binding protein</fullName>
    </submittedName>
</protein>
<dbReference type="InterPro" id="IPR050490">
    <property type="entry name" value="Bact_solute-bd_prot1"/>
</dbReference>
<dbReference type="EMBL" id="JAELUP010000107">
    <property type="protein sequence ID" value="MBJ6363945.1"/>
    <property type="molecule type" value="Genomic_DNA"/>
</dbReference>
<feature type="signal peptide" evidence="1">
    <location>
        <begin position="1"/>
        <end position="22"/>
    </location>
</feature>
<keyword evidence="1" id="KW-0732">Signal</keyword>
<keyword evidence="3" id="KW-1185">Reference proteome</keyword>
<name>A0A934J6S4_9BACL</name>
<evidence type="ECO:0000313" key="2">
    <source>
        <dbReference type="EMBL" id="MBJ6363945.1"/>
    </source>
</evidence>
<dbReference type="AlphaFoldDB" id="A0A934J6S4"/>
<evidence type="ECO:0000256" key="1">
    <source>
        <dbReference type="SAM" id="SignalP"/>
    </source>
</evidence>
<dbReference type="RefSeq" id="WP_199021538.1">
    <property type="nucleotide sequence ID" value="NZ_JAELUP010000107.1"/>
</dbReference>
<dbReference type="SUPFAM" id="SSF53850">
    <property type="entry name" value="Periplasmic binding protein-like II"/>
    <property type="match status" value="1"/>
</dbReference>
<gene>
    <name evidence="2" type="ORF">JFN88_22270</name>
</gene>
<dbReference type="Proteomes" id="UP000640274">
    <property type="component" value="Unassembled WGS sequence"/>
</dbReference>
<dbReference type="PROSITE" id="PS51257">
    <property type="entry name" value="PROKAR_LIPOPROTEIN"/>
    <property type="match status" value="1"/>
</dbReference>
<accession>A0A934J6S4</accession>
<evidence type="ECO:0000313" key="3">
    <source>
        <dbReference type="Proteomes" id="UP000640274"/>
    </source>
</evidence>
<dbReference type="PANTHER" id="PTHR43649">
    <property type="entry name" value="ARABINOSE-BINDING PROTEIN-RELATED"/>
    <property type="match status" value="1"/>
</dbReference>
<feature type="chain" id="PRO_5037840718" evidence="1">
    <location>
        <begin position="23"/>
        <end position="557"/>
    </location>
</feature>
<sequence>MRKLTATAVILILIMGLSGCRAGGGLPEDIGDQSVPGRSAWNGEKYDPPITLTRVVKHNTYSTTFRDNEDWDDNVFTRWLEDTLGMKTETLWAIPEENHAFSKKLLLSISRGEALPDIVSYRGSYETMMQLMESGRFMPVDELFDKYANDIWKEAAASYPQMWENVTIGGKKYALPLLDYTMNTEPVLWIREDWLEKLDLDPPETIEDLERIMEAFTYLDPDGNGKDDTYGLAVTLRENLNAWMTDLSWLFGAYGAVNSQWNKVGDRLEYGSVQPAAKQALGKLSEWMKKGYIARDASTWDEVKASELFTTGKAGIIAGPHWLPDWPFPKLKSYAPEAKYRAFPVPAGPEGKRGVRAGSPAPTNGVILINKDSEHPEAFLHYYNYLMEHYANPAEGSPFEYGFAKGYDYDLINGKLVKDNPQFISPMDYSLSYEGARIPELMINTLVKLATEEPTTPFEQQVKAKRRPEEIEAASIVMDYDRQGIRYHNWYSGRSLGIAKSRSSLLVQMEREAFNKIIYGQLPVDAFDQFVEQWRQAGGDELTEQVNNAYQLSKNER</sequence>
<organism evidence="2 3">
    <name type="scientific">Paenibacillus roseus</name>
    <dbReference type="NCBI Taxonomy" id="2798579"/>
    <lineage>
        <taxon>Bacteria</taxon>
        <taxon>Bacillati</taxon>
        <taxon>Bacillota</taxon>
        <taxon>Bacilli</taxon>
        <taxon>Bacillales</taxon>
        <taxon>Paenibacillaceae</taxon>
        <taxon>Paenibacillus</taxon>
    </lineage>
</organism>
<comment type="caution">
    <text evidence="2">The sequence shown here is derived from an EMBL/GenBank/DDBJ whole genome shotgun (WGS) entry which is preliminary data.</text>
</comment>
<proteinExistence type="predicted"/>
<reference evidence="2" key="1">
    <citation type="submission" date="2020-12" db="EMBL/GenBank/DDBJ databases">
        <authorList>
            <person name="Huq M.A."/>
        </authorList>
    </citation>
    <scope>NUCLEOTIDE SEQUENCE</scope>
    <source>
        <strain evidence="2">MAHUQ-46</strain>
    </source>
</reference>